<evidence type="ECO:0000256" key="5">
    <source>
        <dbReference type="SAM" id="MobiDB-lite"/>
    </source>
</evidence>
<feature type="region of interest" description="Disordered" evidence="5">
    <location>
        <begin position="217"/>
        <end position="240"/>
    </location>
</feature>
<dbReference type="InterPro" id="IPR020422">
    <property type="entry name" value="TYR_PHOSPHATASE_DUAL_dom"/>
</dbReference>
<evidence type="ECO:0000256" key="4">
    <source>
        <dbReference type="ARBA" id="ARBA00022912"/>
    </source>
</evidence>
<dbReference type="PROSITE" id="PS50056">
    <property type="entry name" value="TYR_PHOSPHATASE_2"/>
    <property type="match status" value="1"/>
</dbReference>
<evidence type="ECO:0000256" key="1">
    <source>
        <dbReference type="ARBA" id="ARBA00008601"/>
    </source>
</evidence>
<dbReference type="AlphaFoldDB" id="A0A813BSY8"/>
<dbReference type="InterPro" id="IPR003595">
    <property type="entry name" value="Tyr_Pase_cat"/>
</dbReference>
<reference evidence="8" key="1">
    <citation type="submission" date="2021-02" db="EMBL/GenBank/DDBJ databases">
        <authorList>
            <person name="Dougan E. K."/>
            <person name="Rhodes N."/>
            <person name="Thang M."/>
            <person name="Chan C."/>
        </authorList>
    </citation>
    <scope>NUCLEOTIDE SEQUENCE</scope>
</reference>
<dbReference type="EC" id="3.1.3.48" evidence="2"/>
<dbReference type="InterPro" id="IPR016130">
    <property type="entry name" value="Tyr_Pase_AS"/>
</dbReference>
<feature type="domain" description="Tyrosine specific protein phosphatases" evidence="7">
    <location>
        <begin position="92"/>
        <end position="144"/>
    </location>
</feature>
<evidence type="ECO:0000256" key="3">
    <source>
        <dbReference type="ARBA" id="ARBA00022801"/>
    </source>
</evidence>
<evidence type="ECO:0000313" key="8">
    <source>
        <dbReference type="EMBL" id="CAE7917752.1"/>
    </source>
</evidence>
<sequence>DWGLYIGGIREAEDLESLRAHGICAVVNAAPDVVHVNYPEGWVTLTVDAEDDPAYPLLEAHLEPVSEFLNEQRAQRCLAVLQLSPCNVADNHAFLCSFVSRQGRPVLLHCFAGMNRSAALCAAYLLARDRMDLFTVVRLISERRGWILSNDGFVRQLVHLAKAEELLKPAERLQLDVVHEESDSKPLKSSSSCANRRAASEHCHASKLGRSLSRMSSFSSDAAGDAPTSLERTTAHDGRLVRKLSKSSSALSDVSTDGAGVKVARTSSYQPLQARTISDRELGYASRLPRQDSVGPEAKKIRPIQDMREGRAGLRDGTYLYVVMLGDEDNIRLIHEEHLVHEGVLAGHTSLVQRNEFTRGWAKQWDTNDPQFRHTVLYAGELEYQEGEGVVMWNNHSGHYTPSAADHVRVHLDPATFVAARIYILG</sequence>
<gene>
    <name evidence="8" type="primary">DUSP3</name>
    <name evidence="8" type="ORF">SNEC2469_LOCUS31479</name>
</gene>
<dbReference type="GO" id="GO:0033550">
    <property type="term" value="F:MAP kinase tyrosine phosphatase activity"/>
    <property type="evidence" value="ECO:0007669"/>
    <property type="project" value="TreeGrafter"/>
</dbReference>
<evidence type="ECO:0000256" key="2">
    <source>
        <dbReference type="ARBA" id="ARBA00013064"/>
    </source>
</evidence>
<accession>A0A813BSY8</accession>
<dbReference type="GO" id="GO:0017017">
    <property type="term" value="F:MAP kinase tyrosine/serine/threonine phosphatase activity"/>
    <property type="evidence" value="ECO:0007669"/>
    <property type="project" value="TreeGrafter"/>
</dbReference>
<comment type="caution">
    <text evidence="8">The sequence shown here is derived from an EMBL/GenBank/DDBJ whole genome shotgun (WGS) entry which is preliminary data.</text>
</comment>
<feature type="domain" description="Tyrosine-protein phosphatase" evidence="6">
    <location>
        <begin position="1"/>
        <end position="166"/>
    </location>
</feature>
<name>A0A813BSY8_9DINO</name>
<protein>
    <recommendedName>
        <fullName evidence="2">protein-tyrosine-phosphatase</fullName>
        <ecNumber evidence="2">3.1.3.48</ecNumber>
    </recommendedName>
</protein>
<evidence type="ECO:0000259" key="6">
    <source>
        <dbReference type="PROSITE" id="PS50054"/>
    </source>
</evidence>
<dbReference type="CDD" id="cd14498">
    <property type="entry name" value="DSP"/>
    <property type="match status" value="1"/>
</dbReference>
<dbReference type="OrthoDB" id="2017893at2759"/>
<dbReference type="GO" id="GO:0008330">
    <property type="term" value="F:protein tyrosine/threonine phosphatase activity"/>
    <property type="evidence" value="ECO:0007669"/>
    <property type="project" value="TreeGrafter"/>
</dbReference>
<evidence type="ECO:0000313" key="9">
    <source>
        <dbReference type="Proteomes" id="UP000601435"/>
    </source>
</evidence>
<dbReference type="PANTHER" id="PTHR10159:SF519">
    <property type="entry name" value="DUAL SPECIFICITY PROTEIN PHOSPHATASE MPK3"/>
    <property type="match status" value="1"/>
</dbReference>
<dbReference type="SMART" id="SM00195">
    <property type="entry name" value="DSPc"/>
    <property type="match status" value="1"/>
</dbReference>
<dbReference type="Gene3D" id="3.90.190.10">
    <property type="entry name" value="Protein tyrosine phosphatase superfamily"/>
    <property type="match status" value="1"/>
</dbReference>
<proteinExistence type="inferred from homology"/>
<dbReference type="InterPro" id="IPR000387">
    <property type="entry name" value="Tyr_Pase_dom"/>
</dbReference>
<dbReference type="InterPro" id="IPR029021">
    <property type="entry name" value="Prot-tyrosine_phosphatase-like"/>
</dbReference>
<keyword evidence="9" id="KW-1185">Reference proteome</keyword>
<keyword evidence="3" id="KW-0378">Hydrolase</keyword>
<evidence type="ECO:0000259" key="7">
    <source>
        <dbReference type="PROSITE" id="PS50056"/>
    </source>
</evidence>
<feature type="non-terminal residue" evidence="8">
    <location>
        <position position="1"/>
    </location>
</feature>
<dbReference type="SUPFAM" id="SSF52799">
    <property type="entry name" value="(Phosphotyrosine protein) phosphatases II"/>
    <property type="match status" value="1"/>
</dbReference>
<keyword evidence="4" id="KW-0904">Protein phosphatase</keyword>
<dbReference type="EMBL" id="CAJNJA010076430">
    <property type="protein sequence ID" value="CAE7917752.1"/>
    <property type="molecule type" value="Genomic_DNA"/>
</dbReference>
<dbReference type="PROSITE" id="PS00383">
    <property type="entry name" value="TYR_PHOSPHATASE_1"/>
    <property type="match status" value="1"/>
</dbReference>
<dbReference type="PANTHER" id="PTHR10159">
    <property type="entry name" value="DUAL SPECIFICITY PROTEIN PHOSPHATASE"/>
    <property type="match status" value="1"/>
</dbReference>
<dbReference type="PROSITE" id="PS50054">
    <property type="entry name" value="TYR_PHOSPHATASE_DUAL"/>
    <property type="match status" value="1"/>
</dbReference>
<organism evidence="8 9">
    <name type="scientific">Symbiodinium necroappetens</name>
    <dbReference type="NCBI Taxonomy" id="1628268"/>
    <lineage>
        <taxon>Eukaryota</taxon>
        <taxon>Sar</taxon>
        <taxon>Alveolata</taxon>
        <taxon>Dinophyceae</taxon>
        <taxon>Suessiales</taxon>
        <taxon>Symbiodiniaceae</taxon>
        <taxon>Symbiodinium</taxon>
    </lineage>
</organism>
<dbReference type="GO" id="GO:0005737">
    <property type="term" value="C:cytoplasm"/>
    <property type="evidence" value="ECO:0007669"/>
    <property type="project" value="TreeGrafter"/>
</dbReference>
<comment type="similarity">
    <text evidence="1">Belongs to the protein-tyrosine phosphatase family. Non-receptor class dual specificity subfamily.</text>
</comment>
<dbReference type="Proteomes" id="UP000601435">
    <property type="component" value="Unassembled WGS sequence"/>
</dbReference>
<dbReference type="Pfam" id="PF00782">
    <property type="entry name" value="DSPc"/>
    <property type="match status" value="1"/>
</dbReference>
<dbReference type="InterPro" id="IPR000340">
    <property type="entry name" value="Dual-sp_phosphatase_cat-dom"/>
</dbReference>
<dbReference type="SMART" id="SM00404">
    <property type="entry name" value="PTPc_motif"/>
    <property type="match status" value="1"/>
</dbReference>
<dbReference type="GO" id="GO:0043409">
    <property type="term" value="P:negative regulation of MAPK cascade"/>
    <property type="evidence" value="ECO:0007669"/>
    <property type="project" value="TreeGrafter"/>
</dbReference>